<reference evidence="2 3" key="1">
    <citation type="submission" date="2013-11" db="EMBL/GenBank/DDBJ databases">
        <title>The Genome Sequence of Phytophthora parasitica P1976.</title>
        <authorList>
            <consortium name="The Broad Institute Genomics Platform"/>
            <person name="Russ C."/>
            <person name="Tyler B."/>
            <person name="Panabieres F."/>
            <person name="Shan W."/>
            <person name="Tripathy S."/>
            <person name="Grunwald N."/>
            <person name="Machado M."/>
            <person name="Johnson C.S."/>
            <person name="Walker B."/>
            <person name="Young S."/>
            <person name="Zeng Q."/>
            <person name="Gargeya S."/>
            <person name="Fitzgerald M."/>
            <person name="Haas B."/>
            <person name="Abouelleil A."/>
            <person name="Allen A.W."/>
            <person name="Alvarado L."/>
            <person name="Arachchi H.M."/>
            <person name="Berlin A.M."/>
            <person name="Chapman S.B."/>
            <person name="Gainer-Dewar J."/>
            <person name="Goldberg J."/>
            <person name="Griggs A."/>
            <person name="Gujja S."/>
            <person name="Hansen M."/>
            <person name="Howarth C."/>
            <person name="Imamovic A."/>
            <person name="Ireland A."/>
            <person name="Larimer J."/>
            <person name="McCowan C."/>
            <person name="Murphy C."/>
            <person name="Pearson M."/>
            <person name="Poon T.W."/>
            <person name="Priest M."/>
            <person name="Roberts A."/>
            <person name="Saif S."/>
            <person name="Shea T."/>
            <person name="Sisk P."/>
            <person name="Sykes S."/>
            <person name="Wortman J."/>
            <person name="Nusbaum C."/>
            <person name="Birren B."/>
        </authorList>
    </citation>
    <scope>NUCLEOTIDE SEQUENCE [LARGE SCALE GENOMIC DNA]</scope>
    <source>
        <strain evidence="2 3">P1976</strain>
    </source>
</reference>
<gene>
    <name evidence="2" type="ORF">F444_21029</name>
</gene>
<name>A0A080Z2G7_PHYNI</name>
<dbReference type="Proteomes" id="UP000028582">
    <property type="component" value="Unassembled WGS sequence"/>
</dbReference>
<comment type="caution">
    <text evidence="2">The sequence shown here is derived from an EMBL/GenBank/DDBJ whole genome shotgun (WGS) entry which is preliminary data.</text>
</comment>
<evidence type="ECO:0000313" key="3">
    <source>
        <dbReference type="Proteomes" id="UP000028582"/>
    </source>
</evidence>
<protein>
    <submittedName>
        <fullName evidence="2">Uncharacterized protein</fullName>
    </submittedName>
</protein>
<feature type="region of interest" description="Disordered" evidence="1">
    <location>
        <begin position="1"/>
        <end position="33"/>
    </location>
</feature>
<proteinExistence type="predicted"/>
<sequence>MLKRMVKSPALRNVGKTSRHQNTGDMIGGVYDQ</sequence>
<evidence type="ECO:0000256" key="1">
    <source>
        <dbReference type="SAM" id="MobiDB-lite"/>
    </source>
</evidence>
<dbReference type="AlphaFoldDB" id="A0A080Z2G7"/>
<accession>A0A080Z2G7</accession>
<organism evidence="2 3">
    <name type="scientific">Phytophthora nicotianae P1976</name>
    <dbReference type="NCBI Taxonomy" id="1317066"/>
    <lineage>
        <taxon>Eukaryota</taxon>
        <taxon>Sar</taxon>
        <taxon>Stramenopiles</taxon>
        <taxon>Oomycota</taxon>
        <taxon>Peronosporomycetes</taxon>
        <taxon>Peronosporales</taxon>
        <taxon>Peronosporaceae</taxon>
        <taxon>Phytophthora</taxon>
    </lineage>
</organism>
<dbReference type="EMBL" id="ANJA01003871">
    <property type="protein sequence ID" value="ETO60828.1"/>
    <property type="molecule type" value="Genomic_DNA"/>
</dbReference>
<evidence type="ECO:0000313" key="2">
    <source>
        <dbReference type="EMBL" id="ETO60828.1"/>
    </source>
</evidence>